<comment type="caution">
    <text evidence="3">The sequence shown here is derived from an EMBL/GenBank/DDBJ whole genome shotgun (WGS) entry which is preliminary data.</text>
</comment>
<protein>
    <recommendedName>
        <fullName evidence="2">DUF5776 domain-containing protein</fullName>
    </recommendedName>
</protein>
<dbReference type="InterPro" id="IPR044081">
    <property type="entry name" value="DUF5776"/>
</dbReference>
<evidence type="ECO:0000259" key="2">
    <source>
        <dbReference type="Pfam" id="PF19087"/>
    </source>
</evidence>
<keyword evidence="4" id="KW-1185">Reference proteome</keyword>
<proteinExistence type="predicted"/>
<dbReference type="Proteomes" id="UP000777560">
    <property type="component" value="Unassembled WGS sequence"/>
</dbReference>
<feature type="domain" description="DUF5776" evidence="2">
    <location>
        <begin position="131"/>
        <end position="188"/>
    </location>
</feature>
<accession>A0ABY2YYL9</accession>
<dbReference type="EMBL" id="QUAV01000001">
    <property type="protein sequence ID" value="TPR26308.1"/>
    <property type="molecule type" value="Genomic_DNA"/>
</dbReference>
<name>A0ABY2YYL9_9LACO</name>
<gene>
    <name evidence="3" type="ORF">DY114_01020</name>
</gene>
<keyword evidence="1" id="KW-0732">Signal</keyword>
<dbReference type="RefSeq" id="WP_105964259.1">
    <property type="nucleotide sequence ID" value="NZ_POSO01000002.1"/>
</dbReference>
<feature type="chain" id="PRO_5045188586" description="DUF5776 domain-containing protein" evidence="1">
    <location>
        <begin position="27"/>
        <end position="193"/>
    </location>
</feature>
<organism evidence="3 4">
    <name type="scientific">Apilactobacillus micheneri</name>
    <dbReference type="NCBI Taxonomy" id="1899430"/>
    <lineage>
        <taxon>Bacteria</taxon>
        <taxon>Bacillati</taxon>
        <taxon>Bacillota</taxon>
        <taxon>Bacilli</taxon>
        <taxon>Lactobacillales</taxon>
        <taxon>Lactobacillaceae</taxon>
        <taxon>Apilactobacillus</taxon>
    </lineage>
</organism>
<evidence type="ECO:0000313" key="3">
    <source>
        <dbReference type="EMBL" id="TPR26308.1"/>
    </source>
</evidence>
<dbReference type="Pfam" id="PF19087">
    <property type="entry name" value="DUF5776"/>
    <property type="match status" value="1"/>
</dbReference>
<sequence>MKKIIPILMTAGLFLIIMGSSLNVNADENHNYDNDINRIYKAGKDKGIIHEVDMTYKQFVQTMKHAVIPCYNNFKRYMQKMAPNQKPISLDQYTAEDNYEVPFISPNDNPTIVSASGKGKHPFAYLMYGTKLKVKSNQINIYKDRSFKQKTNHFFKKNTIIQGEFVQYGQITRFKTNQGYVTSNTHFIKRVFK</sequence>
<evidence type="ECO:0000313" key="4">
    <source>
        <dbReference type="Proteomes" id="UP000777560"/>
    </source>
</evidence>
<evidence type="ECO:0000256" key="1">
    <source>
        <dbReference type="SAM" id="SignalP"/>
    </source>
</evidence>
<reference evidence="3 4" key="1">
    <citation type="submission" date="2018-08" db="EMBL/GenBank/DDBJ databases">
        <title>Comparative genomics of wild bee and flower associated Lactobacillus reveals potential adaptation to the bee host.</title>
        <authorList>
            <person name="Vuong H.Q."/>
            <person name="Mcfrederick Q.S."/>
        </authorList>
    </citation>
    <scope>NUCLEOTIDE SEQUENCE [LARGE SCALE GENOMIC DNA]</scope>
    <source>
        <strain evidence="3 4">HV_13</strain>
    </source>
</reference>
<feature type="signal peptide" evidence="1">
    <location>
        <begin position="1"/>
        <end position="26"/>
    </location>
</feature>